<dbReference type="EMBL" id="GL376601">
    <property type="status" value="NOT_ANNOTATED_CDS"/>
    <property type="molecule type" value="Genomic_DNA"/>
</dbReference>
<keyword evidence="3" id="KW-1185">Reference proteome</keyword>
<dbReference type="GO" id="GO:0003677">
    <property type="term" value="F:DNA binding"/>
    <property type="evidence" value="ECO:0007669"/>
    <property type="project" value="InterPro"/>
</dbReference>
<dbReference type="OMA" id="HIPMNAK"/>
<proteinExistence type="predicted"/>
<reference evidence="2" key="3">
    <citation type="submission" date="2015-02" db="UniProtKB">
        <authorList>
            <consortium name="EnsemblProtists"/>
        </authorList>
    </citation>
    <scope>IDENTIFICATION</scope>
    <source>
        <strain evidence="2">DAOM BR144</strain>
    </source>
</reference>
<dbReference type="InParanoid" id="K3X4L9"/>
<name>K3X4L9_GLOUD</name>
<dbReference type="Pfam" id="PF05225">
    <property type="entry name" value="HTH_psq"/>
    <property type="match status" value="1"/>
</dbReference>
<dbReference type="eggNOG" id="ENOG502T097">
    <property type="taxonomic scope" value="Eukaryota"/>
</dbReference>
<dbReference type="SUPFAM" id="SSF46689">
    <property type="entry name" value="Homeodomain-like"/>
    <property type="match status" value="1"/>
</dbReference>
<reference evidence="3" key="1">
    <citation type="journal article" date="2010" name="Genome Biol.">
        <title>Genome sequence of the necrotrophic plant pathogen Pythium ultimum reveals original pathogenicity mechanisms and effector repertoire.</title>
        <authorList>
            <person name="Levesque C.A."/>
            <person name="Brouwer H."/>
            <person name="Cano L."/>
            <person name="Hamilton J.P."/>
            <person name="Holt C."/>
            <person name="Huitema E."/>
            <person name="Raffaele S."/>
            <person name="Robideau G.P."/>
            <person name="Thines M."/>
            <person name="Win J."/>
            <person name="Zerillo M.M."/>
            <person name="Beakes G.W."/>
            <person name="Boore J.L."/>
            <person name="Busam D."/>
            <person name="Dumas B."/>
            <person name="Ferriera S."/>
            <person name="Fuerstenberg S.I."/>
            <person name="Gachon C.M."/>
            <person name="Gaulin E."/>
            <person name="Govers F."/>
            <person name="Grenville-Briggs L."/>
            <person name="Horner N."/>
            <person name="Hostetler J."/>
            <person name="Jiang R.H."/>
            <person name="Johnson J."/>
            <person name="Krajaejun T."/>
            <person name="Lin H."/>
            <person name="Meijer H.J."/>
            <person name="Moore B."/>
            <person name="Morris P."/>
            <person name="Phuntmart V."/>
            <person name="Puiu D."/>
            <person name="Shetty J."/>
            <person name="Stajich J.E."/>
            <person name="Tripathy S."/>
            <person name="Wawra S."/>
            <person name="van West P."/>
            <person name="Whitty B.R."/>
            <person name="Coutinho P.M."/>
            <person name="Henrissat B."/>
            <person name="Martin F."/>
            <person name="Thomas P.D."/>
            <person name="Tyler B.M."/>
            <person name="De Vries R.P."/>
            <person name="Kamoun S."/>
            <person name="Yandell M."/>
            <person name="Tisserat N."/>
            <person name="Buell C.R."/>
        </authorList>
    </citation>
    <scope>NUCLEOTIDE SEQUENCE</scope>
    <source>
        <strain evidence="3">DAOM:BR144</strain>
    </source>
</reference>
<dbReference type="Proteomes" id="UP000019132">
    <property type="component" value="Unassembled WGS sequence"/>
</dbReference>
<evidence type="ECO:0000313" key="3">
    <source>
        <dbReference type="Proteomes" id="UP000019132"/>
    </source>
</evidence>
<dbReference type="EnsemblProtists" id="PYU1_T012168">
    <property type="protein sequence ID" value="PYU1_T012168"/>
    <property type="gene ID" value="PYU1_G012142"/>
</dbReference>
<dbReference type="InterPro" id="IPR009057">
    <property type="entry name" value="Homeodomain-like_sf"/>
</dbReference>
<reference evidence="3" key="2">
    <citation type="submission" date="2010-04" db="EMBL/GenBank/DDBJ databases">
        <authorList>
            <person name="Buell R."/>
            <person name="Hamilton J."/>
            <person name="Hostetler J."/>
        </authorList>
    </citation>
    <scope>NUCLEOTIDE SEQUENCE [LARGE SCALE GENOMIC DNA]</scope>
    <source>
        <strain evidence="3">DAOM:BR144</strain>
    </source>
</reference>
<evidence type="ECO:0000313" key="2">
    <source>
        <dbReference type="EnsemblProtists" id="PYU1_T012168"/>
    </source>
</evidence>
<dbReference type="InterPro" id="IPR007889">
    <property type="entry name" value="HTH_Psq"/>
</dbReference>
<feature type="domain" description="HTH psq-type" evidence="1">
    <location>
        <begin position="7"/>
        <end position="48"/>
    </location>
</feature>
<evidence type="ECO:0000259" key="1">
    <source>
        <dbReference type="Pfam" id="PF05225"/>
    </source>
</evidence>
<dbReference type="HOGENOM" id="CLU_2150885_0_0_1"/>
<dbReference type="VEuPathDB" id="FungiDB:PYU1_G012142"/>
<accession>K3X4L9</accession>
<dbReference type="AlphaFoldDB" id="K3X4L9"/>
<sequence>MSHAQQEALAAVVEAVCSKQMSVRAAAAAFGVNRGSLYRRASGQVELSARNGPAPVLTDGEVRKVLEAVRDRAERGERMANAELAAFVRAVVGKSLYQRDMPAHFPSMRLDN</sequence>
<protein>
    <recommendedName>
        <fullName evidence="1">HTH psq-type domain-containing protein</fullName>
    </recommendedName>
</protein>
<dbReference type="Gene3D" id="1.10.10.60">
    <property type="entry name" value="Homeodomain-like"/>
    <property type="match status" value="1"/>
</dbReference>
<organism evidence="2 3">
    <name type="scientific">Globisporangium ultimum (strain ATCC 200006 / CBS 805.95 / DAOM BR144)</name>
    <name type="common">Pythium ultimum</name>
    <dbReference type="NCBI Taxonomy" id="431595"/>
    <lineage>
        <taxon>Eukaryota</taxon>
        <taxon>Sar</taxon>
        <taxon>Stramenopiles</taxon>
        <taxon>Oomycota</taxon>
        <taxon>Peronosporomycetes</taxon>
        <taxon>Pythiales</taxon>
        <taxon>Pythiaceae</taxon>
        <taxon>Globisporangium</taxon>
    </lineage>
</organism>